<dbReference type="AlphaFoldDB" id="A0AAV4Q195"/>
<comment type="caution">
    <text evidence="1">The sequence shown here is derived from an EMBL/GenBank/DDBJ whole genome shotgun (WGS) entry which is preliminary data.</text>
</comment>
<dbReference type="EMBL" id="BPLR01005411">
    <property type="protein sequence ID" value="GIY02127.1"/>
    <property type="molecule type" value="Genomic_DNA"/>
</dbReference>
<name>A0AAV4Q195_CAEEX</name>
<reference evidence="1 2" key="1">
    <citation type="submission" date="2021-06" db="EMBL/GenBank/DDBJ databases">
        <title>Caerostris extrusa draft genome.</title>
        <authorList>
            <person name="Kono N."/>
            <person name="Arakawa K."/>
        </authorList>
    </citation>
    <scope>NUCLEOTIDE SEQUENCE [LARGE SCALE GENOMIC DNA]</scope>
</reference>
<dbReference type="Proteomes" id="UP001054945">
    <property type="component" value="Unassembled WGS sequence"/>
</dbReference>
<evidence type="ECO:0000313" key="2">
    <source>
        <dbReference type="Proteomes" id="UP001054945"/>
    </source>
</evidence>
<accession>A0AAV4Q195</accession>
<evidence type="ECO:0000313" key="1">
    <source>
        <dbReference type="EMBL" id="GIY02127.1"/>
    </source>
</evidence>
<proteinExistence type="predicted"/>
<organism evidence="1 2">
    <name type="scientific">Caerostris extrusa</name>
    <name type="common">Bark spider</name>
    <name type="synonym">Caerostris bankana</name>
    <dbReference type="NCBI Taxonomy" id="172846"/>
    <lineage>
        <taxon>Eukaryota</taxon>
        <taxon>Metazoa</taxon>
        <taxon>Ecdysozoa</taxon>
        <taxon>Arthropoda</taxon>
        <taxon>Chelicerata</taxon>
        <taxon>Arachnida</taxon>
        <taxon>Araneae</taxon>
        <taxon>Araneomorphae</taxon>
        <taxon>Entelegynae</taxon>
        <taxon>Araneoidea</taxon>
        <taxon>Araneidae</taxon>
        <taxon>Caerostris</taxon>
    </lineage>
</organism>
<keyword evidence="2" id="KW-1185">Reference proteome</keyword>
<gene>
    <name evidence="1" type="ORF">CEXT_163241</name>
</gene>
<protein>
    <submittedName>
        <fullName evidence="1">Uncharacterized protein</fullName>
    </submittedName>
</protein>
<sequence length="86" mass="9791">MFEDGMCNTKDSPFGIFERRHDGKGRSQFDSLICHSATACRTRMKNLACHPRRSVSPGIPAFVCTTRVANYLFVFVKLFPHFCLMS</sequence>